<dbReference type="OrthoDB" id="5405745at2759"/>
<evidence type="ECO:0000313" key="4">
    <source>
        <dbReference type="Proteomes" id="UP000275078"/>
    </source>
</evidence>
<evidence type="ECO:0000256" key="1">
    <source>
        <dbReference type="SAM" id="MobiDB-lite"/>
    </source>
</evidence>
<dbReference type="PANTHER" id="PTHR39142">
    <property type="entry name" value="MID1P"/>
    <property type="match status" value="1"/>
</dbReference>
<keyword evidence="4" id="KW-1185">Reference proteome</keyword>
<dbReference type="GO" id="GO:0005262">
    <property type="term" value="F:calcium channel activity"/>
    <property type="evidence" value="ECO:0007669"/>
    <property type="project" value="InterPro"/>
</dbReference>
<gene>
    <name evidence="3" type="ORF">BJ508DRAFT_415623</name>
</gene>
<feature type="signal peptide" evidence="2">
    <location>
        <begin position="1"/>
        <end position="28"/>
    </location>
</feature>
<reference evidence="3 4" key="1">
    <citation type="journal article" date="2018" name="Nat. Ecol. Evol.">
        <title>Pezizomycetes genomes reveal the molecular basis of ectomycorrhizal truffle lifestyle.</title>
        <authorList>
            <person name="Murat C."/>
            <person name="Payen T."/>
            <person name="Noel B."/>
            <person name="Kuo A."/>
            <person name="Morin E."/>
            <person name="Chen J."/>
            <person name="Kohler A."/>
            <person name="Krizsan K."/>
            <person name="Balestrini R."/>
            <person name="Da Silva C."/>
            <person name="Montanini B."/>
            <person name="Hainaut M."/>
            <person name="Levati E."/>
            <person name="Barry K.W."/>
            <person name="Belfiori B."/>
            <person name="Cichocki N."/>
            <person name="Clum A."/>
            <person name="Dockter R.B."/>
            <person name="Fauchery L."/>
            <person name="Guy J."/>
            <person name="Iotti M."/>
            <person name="Le Tacon F."/>
            <person name="Lindquist E.A."/>
            <person name="Lipzen A."/>
            <person name="Malagnac F."/>
            <person name="Mello A."/>
            <person name="Molinier V."/>
            <person name="Miyauchi S."/>
            <person name="Poulain J."/>
            <person name="Riccioni C."/>
            <person name="Rubini A."/>
            <person name="Sitrit Y."/>
            <person name="Splivallo R."/>
            <person name="Traeger S."/>
            <person name="Wang M."/>
            <person name="Zifcakova L."/>
            <person name="Wipf D."/>
            <person name="Zambonelli A."/>
            <person name="Paolocci F."/>
            <person name="Nowrousian M."/>
            <person name="Ottonello S."/>
            <person name="Baldrian P."/>
            <person name="Spatafora J.W."/>
            <person name="Henrissat B."/>
            <person name="Nagy L.G."/>
            <person name="Aury J.M."/>
            <person name="Wincker P."/>
            <person name="Grigoriev I.V."/>
            <person name="Bonfante P."/>
            <person name="Martin F.M."/>
        </authorList>
    </citation>
    <scope>NUCLEOTIDE SEQUENCE [LARGE SCALE GENOMIC DNA]</scope>
    <source>
        <strain evidence="3 4">RN42</strain>
    </source>
</reference>
<dbReference type="EMBL" id="ML119693">
    <property type="protein sequence ID" value="RPA79974.1"/>
    <property type="molecule type" value="Genomic_DNA"/>
</dbReference>
<dbReference type="PANTHER" id="PTHR39142:SF1">
    <property type="entry name" value="AEL197CP"/>
    <property type="match status" value="1"/>
</dbReference>
<evidence type="ECO:0008006" key="5">
    <source>
        <dbReference type="Google" id="ProtNLM"/>
    </source>
</evidence>
<dbReference type="AlphaFoldDB" id="A0A3N4IE38"/>
<evidence type="ECO:0000256" key="2">
    <source>
        <dbReference type="SAM" id="SignalP"/>
    </source>
</evidence>
<feature type="compositionally biased region" description="Basic and acidic residues" evidence="1">
    <location>
        <begin position="116"/>
        <end position="135"/>
    </location>
</feature>
<organism evidence="3 4">
    <name type="scientific">Ascobolus immersus RN42</name>
    <dbReference type="NCBI Taxonomy" id="1160509"/>
    <lineage>
        <taxon>Eukaryota</taxon>
        <taxon>Fungi</taxon>
        <taxon>Dikarya</taxon>
        <taxon>Ascomycota</taxon>
        <taxon>Pezizomycotina</taxon>
        <taxon>Pezizomycetes</taxon>
        <taxon>Pezizales</taxon>
        <taxon>Ascobolaceae</taxon>
        <taxon>Ascobolus</taxon>
    </lineage>
</organism>
<accession>A0A3N4IE38</accession>
<dbReference type="InterPro" id="IPR024338">
    <property type="entry name" value="MID1/Yam8"/>
</dbReference>
<name>A0A3N4IE38_ASCIM</name>
<feature type="region of interest" description="Disordered" evidence="1">
    <location>
        <begin position="111"/>
        <end position="135"/>
    </location>
</feature>
<dbReference type="GO" id="GO:0098703">
    <property type="term" value="P:calcium ion import across plasma membrane"/>
    <property type="evidence" value="ECO:0007669"/>
    <property type="project" value="InterPro"/>
</dbReference>
<dbReference type="Proteomes" id="UP000275078">
    <property type="component" value="Unassembled WGS sequence"/>
</dbReference>
<sequence>MFGYSTKHQRSTLRLLIFLFGLLQIAWASNRPIRDDEQTSAMHNIFSPTSPALLDPPVHTPQHLHVNVKRQNGNEPIRNLTNGNAHNMNIEFGMAQYWSFSRREIENEPEYLTTLKNKDKGGSRNDLRKRQKKNNKELEQRTVYISFNTCTQPQPVNDTMGLSVAQLELYVSTNRRNIRPGPTVVNMDQEVILIDQGLGTLELNVTDEFYLGVYAPNVTDNAQRLAWRGSWNYELAVSTKSLVHNKEIERKLFLIDADYSSALLISSNLTEEVGVEVTETPYEMYAYNNAFRNIAKGIENSYCAVRQLSQAAGAAVKMSITKRGQGNFPKQQFHMMSLNSSSVYRVYMTKKGDPREGEAPGGGILYPPVTVYTKSDVNCQVVFDLNFCSEVAYAVPANPTIFGSQNELGSFYDNIAKDWYKNFTTSLQQIPCNATNDAKYSLAKSCDDCAHDYKTWLCAVTIPRCEDFARPGSYLQPRGIGTSFYNKSSGEYVDNEEASDFFINRTLEENVASYKSRNTLIDEVIKPGPYKEIKPCIDLCYSIVQSCPADFGFSCPKDGSFAMMNSYGQRSDNTDGSIKCSYLGAVINLNDANGLLASLSWWRLLALTVATVFLAGIV</sequence>
<dbReference type="STRING" id="1160509.A0A3N4IE38"/>
<protein>
    <recommendedName>
        <fullName evidence="5">FZ domain-containing protein</fullName>
    </recommendedName>
</protein>
<proteinExistence type="predicted"/>
<feature type="chain" id="PRO_5018097997" description="FZ domain-containing protein" evidence="2">
    <location>
        <begin position="29"/>
        <end position="618"/>
    </location>
</feature>
<keyword evidence="2" id="KW-0732">Signal</keyword>
<evidence type="ECO:0000313" key="3">
    <source>
        <dbReference type="EMBL" id="RPA79974.1"/>
    </source>
</evidence>
<dbReference type="Pfam" id="PF12929">
    <property type="entry name" value="Mid1"/>
    <property type="match status" value="1"/>
</dbReference>